<evidence type="ECO:0000256" key="1">
    <source>
        <dbReference type="ARBA" id="ARBA00022670"/>
    </source>
</evidence>
<dbReference type="PROSITE" id="PS00135">
    <property type="entry name" value="TRYPSIN_SER"/>
    <property type="match status" value="1"/>
</dbReference>
<dbReference type="PRINTS" id="PR00722">
    <property type="entry name" value="CHYMOTRYPSIN"/>
</dbReference>
<dbReference type="InterPro" id="IPR033116">
    <property type="entry name" value="TRYPSIN_SER"/>
</dbReference>
<dbReference type="InterPro" id="IPR018114">
    <property type="entry name" value="TRYPSIN_HIS"/>
</dbReference>
<organism evidence="7 8">
    <name type="scientific">Symbiodinium microadriaticum</name>
    <name type="common">Dinoflagellate</name>
    <name type="synonym">Zooxanthella microadriatica</name>
    <dbReference type="NCBI Taxonomy" id="2951"/>
    <lineage>
        <taxon>Eukaryota</taxon>
        <taxon>Sar</taxon>
        <taxon>Alveolata</taxon>
        <taxon>Dinophyceae</taxon>
        <taxon>Suessiales</taxon>
        <taxon>Symbiodiniaceae</taxon>
        <taxon>Symbiodinium</taxon>
    </lineage>
</organism>
<dbReference type="OMA" id="WGFRIAD"/>
<gene>
    <name evidence="7" type="primary">PRSS27</name>
    <name evidence="7" type="ORF">AK812_SmicGene1158</name>
</gene>
<evidence type="ECO:0000313" key="8">
    <source>
        <dbReference type="Proteomes" id="UP000186817"/>
    </source>
</evidence>
<keyword evidence="1 4" id="KW-0645">Protease</keyword>
<dbReference type="PROSITE" id="PS50240">
    <property type="entry name" value="TRYPSIN_DOM"/>
    <property type="match status" value="1"/>
</dbReference>
<comment type="caution">
    <text evidence="7">The sequence shown here is derived from an EMBL/GenBank/DDBJ whole genome shotgun (WGS) entry which is preliminary data.</text>
</comment>
<evidence type="ECO:0000256" key="2">
    <source>
        <dbReference type="ARBA" id="ARBA00022825"/>
    </source>
</evidence>
<dbReference type="Proteomes" id="UP000186817">
    <property type="component" value="Unassembled WGS sequence"/>
</dbReference>
<keyword evidence="5" id="KW-0732">Signal</keyword>
<evidence type="ECO:0000259" key="6">
    <source>
        <dbReference type="PROSITE" id="PS50240"/>
    </source>
</evidence>
<dbReference type="GO" id="GO:0004252">
    <property type="term" value="F:serine-type endopeptidase activity"/>
    <property type="evidence" value="ECO:0007669"/>
    <property type="project" value="InterPro"/>
</dbReference>
<dbReference type="SUPFAM" id="SSF50494">
    <property type="entry name" value="Trypsin-like serine proteases"/>
    <property type="match status" value="1"/>
</dbReference>
<dbReference type="GO" id="GO:0006508">
    <property type="term" value="P:proteolysis"/>
    <property type="evidence" value="ECO:0007669"/>
    <property type="project" value="UniProtKB-KW"/>
</dbReference>
<feature type="signal peptide" evidence="5">
    <location>
        <begin position="1"/>
        <end position="26"/>
    </location>
</feature>
<keyword evidence="4" id="KW-0378">Hydrolase</keyword>
<keyword evidence="2 4" id="KW-0720">Serine protease</keyword>
<dbReference type="PANTHER" id="PTHR24252">
    <property type="entry name" value="ACROSIN-RELATED"/>
    <property type="match status" value="1"/>
</dbReference>
<proteinExistence type="predicted"/>
<sequence length="382" mass="41019">MKPSRARGLPGPLLVFLVTYFQGALADLSIPRKNPAPVPFKESSCGRAGGHTLRKSHIIHGVDAKECVWRWQVSLRQLVNGTAMHFCGGTLIGDRWVLTAAHCAAFLDDCKLSKLQVVAGGWQQDTHVKPAAETSEVRGVSQVFAHPAFSQEILFDSDFALLQLDRPVPETSCIGPACLPSDDFEGVGSMCEITGWGMQQSGGDLPSILQQAIVTTVAHDRCEANYAQANRTVTNSMICAAGTSGGGVVDACQGDSGGPLVCLHRDRFVIAGVTSWGLGCGDAHYPGVYSRVTAGLDWIRDVLAGRLKSPDRGRPQVDFKGRMWAVVTGPCGIDQDGCIHSSSFPRQYQSLEKCRIAVNVSAALPIRVQSFATEGPYDHLEE</sequence>
<dbReference type="PANTHER" id="PTHR24252:SF7">
    <property type="entry name" value="HYALIN"/>
    <property type="match status" value="1"/>
</dbReference>
<evidence type="ECO:0000256" key="5">
    <source>
        <dbReference type="SAM" id="SignalP"/>
    </source>
</evidence>
<dbReference type="PROSITE" id="PS00134">
    <property type="entry name" value="TRYPSIN_HIS"/>
    <property type="match status" value="1"/>
</dbReference>
<protein>
    <submittedName>
        <fullName evidence="7">Serine protease 27</fullName>
    </submittedName>
</protein>
<dbReference type="EMBL" id="LSRX01000012">
    <property type="protein sequence ID" value="OLQ14695.1"/>
    <property type="molecule type" value="Genomic_DNA"/>
</dbReference>
<dbReference type="InterPro" id="IPR001254">
    <property type="entry name" value="Trypsin_dom"/>
</dbReference>
<feature type="domain" description="Peptidase S1" evidence="6">
    <location>
        <begin position="58"/>
        <end position="304"/>
    </location>
</feature>
<keyword evidence="3" id="KW-1015">Disulfide bond</keyword>
<evidence type="ECO:0000256" key="3">
    <source>
        <dbReference type="ARBA" id="ARBA00023157"/>
    </source>
</evidence>
<dbReference type="CDD" id="cd00190">
    <property type="entry name" value="Tryp_SPc"/>
    <property type="match status" value="1"/>
</dbReference>
<dbReference type="InterPro" id="IPR009003">
    <property type="entry name" value="Peptidase_S1_PA"/>
</dbReference>
<accession>A0A1Q9F4S3</accession>
<evidence type="ECO:0000313" key="7">
    <source>
        <dbReference type="EMBL" id="OLQ14695.1"/>
    </source>
</evidence>
<name>A0A1Q9F4S3_SYMMI</name>
<dbReference type="InterPro" id="IPR043504">
    <property type="entry name" value="Peptidase_S1_PA_chymotrypsin"/>
</dbReference>
<reference evidence="7 8" key="1">
    <citation type="submission" date="2016-02" db="EMBL/GenBank/DDBJ databases">
        <title>Genome analysis of coral dinoflagellate symbionts highlights evolutionary adaptations to a symbiotic lifestyle.</title>
        <authorList>
            <person name="Aranda M."/>
            <person name="Li Y."/>
            <person name="Liew Y.J."/>
            <person name="Baumgarten S."/>
            <person name="Simakov O."/>
            <person name="Wilson M."/>
            <person name="Piel J."/>
            <person name="Ashoor H."/>
            <person name="Bougouffa S."/>
            <person name="Bajic V.B."/>
            <person name="Ryu T."/>
            <person name="Ravasi T."/>
            <person name="Bayer T."/>
            <person name="Micklem G."/>
            <person name="Kim H."/>
            <person name="Bhak J."/>
            <person name="Lajeunesse T.C."/>
            <person name="Voolstra C.R."/>
        </authorList>
    </citation>
    <scope>NUCLEOTIDE SEQUENCE [LARGE SCALE GENOMIC DNA]</scope>
    <source>
        <strain evidence="7 8">CCMP2467</strain>
    </source>
</reference>
<dbReference type="InterPro" id="IPR001314">
    <property type="entry name" value="Peptidase_S1A"/>
</dbReference>
<dbReference type="Gene3D" id="2.40.10.10">
    <property type="entry name" value="Trypsin-like serine proteases"/>
    <property type="match status" value="1"/>
</dbReference>
<dbReference type="OrthoDB" id="425190at2759"/>
<dbReference type="SMART" id="SM00020">
    <property type="entry name" value="Tryp_SPc"/>
    <property type="match status" value="1"/>
</dbReference>
<evidence type="ECO:0000256" key="4">
    <source>
        <dbReference type="RuleBase" id="RU363034"/>
    </source>
</evidence>
<dbReference type="AlphaFoldDB" id="A0A1Q9F4S3"/>
<keyword evidence="8" id="KW-1185">Reference proteome</keyword>
<dbReference type="Pfam" id="PF00089">
    <property type="entry name" value="Trypsin"/>
    <property type="match status" value="1"/>
</dbReference>
<feature type="chain" id="PRO_5012118866" evidence="5">
    <location>
        <begin position="27"/>
        <end position="382"/>
    </location>
</feature>
<dbReference type="FunFam" id="2.40.10.10:FF:000003">
    <property type="entry name" value="Transmembrane serine protease 3"/>
    <property type="match status" value="1"/>
</dbReference>